<dbReference type="Gene3D" id="3.50.30.30">
    <property type="match status" value="1"/>
</dbReference>
<comment type="similarity">
    <text evidence="6">Belongs to the peptidase M28 family.</text>
</comment>
<dbReference type="OrthoDB" id="10013407at2759"/>
<protein>
    <recommendedName>
        <fullName evidence="6">Peptide hydrolase</fullName>
        <ecNumber evidence="6">3.4.-.-</ecNumber>
    </recommendedName>
</protein>
<name>A0A1G4KI61_9SACH</name>
<comment type="cofactor">
    <cofactor evidence="1">
        <name>Zn(2+)</name>
        <dbReference type="ChEBI" id="CHEBI:29105"/>
    </cofactor>
</comment>
<keyword evidence="4 6" id="KW-0378">Hydrolase</keyword>
<evidence type="ECO:0000256" key="3">
    <source>
        <dbReference type="ARBA" id="ARBA00022723"/>
    </source>
</evidence>
<feature type="domain" description="Peptidase M28" evidence="8">
    <location>
        <begin position="276"/>
        <end position="476"/>
    </location>
</feature>
<feature type="domain" description="PA" evidence="7">
    <location>
        <begin position="156"/>
        <end position="245"/>
    </location>
</feature>
<evidence type="ECO:0000256" key="1">
    <source>
        <dbReference type="ARBA" id="ARBA00001947"/>
    </source>
</evidence>
<keyword evidence="10" id="KW-1185">Reference proteome</keyword>
<feature type="signal peptide" evidence="6">
    <location>
        <begin position="1"/>
        <end position="16"/>
    </location>
</feature>
<gene>
    <name evidence="9" type="ORF">LAMI_0H14664G</name>
</gene>
<dbReference type="Proteomes" id="UP000191024">
    <property type="component" value="Chromosome H"/>
</dbReference>
<evidence type="ECO:0000256" key="2">
    <source>
        <dbReference type="ARBA" id="ARBA00022670"/>
    </source>
</evidence>
<dbReference type="EMBL" id="LT598468">
    <property type="protein sequence ID" value="SCV04257.1"/>
    <property type="molecule type" value="Genomic_DNA"/>
</dbReference>
<evidence type="ECO:0000313" key="9">
    <source>
        <dbReference type="EMBL" id="SCV04257.1"/>
    </source>
</evidence>
<organism evidence="9 10">
    <name type="scientific">Lachancea mirantina</name>
    <dbReference type="NCBI Taxonomy" id="1230905"/>
    <lineage>
        <taxon>Eukaryota</taxon>
        <taxon>Fungi</taxon>
        <taxon>Dikarya</taxon>
        <taxon>Ascomycota</taxon>
        <taxon>Saccharomycotina</taxon>
        <taxon>Saccharomycetes</taxon>
        <taxon>Saccharomycetales</taxon>
        <taxon>Saccharomycetaceae</taxon>
        <taxon>Lachancea</taxon>
    </lineage>
</organism>
<evidence type="ECO:0000256" key="4">
    <source>
        <dbReference type="ARBA" id="ARBA00022801"/>
    </source>
</evidence>
<evidence type="ECO:0000256" key="5">
    <source>
        <dbReference type="ARBA" id="ARBA00022833"/>
    </source>
</evidence>
<keyword evidence="3 6" id="KW-0479">Metal-binding</keyword>
<keyword evidence="2 6" id="KW-0645">Protease</keyword>
<proteinExistence type="inferred from homology"/>
<dbReference type="FunFam" id="3.40.630.10:FF:000093">
    <property type="entry name" value="Peptide hydrolase"/>
    <property type="match status" value="1"/>
</dbReference>
<dbReference type="SUPFAM" id="SSF53187">
    <property type="entry name" value="Zn-dependent exopeptidases"/>
    <property type="match status" value="1"/>
</dbReference>
<dbReference type="EC" id="3.4.-.-" evidence="6"/>
<dbReference type="Gene3D" id="3.40.630.10">
    <property type="entry name" value="Zn peptidases"/>
    <property type="match status" value="1"/>
</dbReference>
<feature type="chain" id="PRO_5009028953" description="Peptide hydrolase" evidence="6">
    <location>
        <begin position="17"/>
        <end position="516"/>
    </location>
</feature>
<dbReference type="PANTHER" id="PTHR12147:SF17">
    <property type="entry name" value="AMINOPEPTIDASE Y"/>
    <property type="match status" value="1"/>
</dbReference>
<keyword evidence="5 6" id="KW-0862">Zinc</keyword>
<dbReference type="GO" id="GO:0008235">
    <property type="term" value="F:metalloexopeptidase activity"/>
    <property type="evidence" value="ECO:0007669"/>
    <property type="project" value="InterPro"/>
</dbReference>
<accession>A0A1G4KI61</accession>
<dbReference type="SUPFAM" id="SSF52025">
    <property type="entry name" value="PA domain"/>
    <property type="match status" value="1"/>
</dbReference>
<dbReference type="AlphaFoldDB" id="A0A1G4KI61"/>
<evidence type="ECO:0000259" key="7">
    <source>
        <dbReference type="Pfam" id="PF02225"/>
    </source>
</evidence>
<dbReference type="InterPro" id="IPR045175">
    <property type="entry name" value="M28_fam"/>
</dbReference>
<dbReference type="PANTHER" id="PTHR12147">
    <property type="entry name" value="METALLOPEPTIDASE M28 FAMILY MEMBER"/>
    <property type="match status" value="1"/>
</dbReference>
<keyword evidence="6" id="KW-0732">Signal</keyword>
<dbReference type="InterPro" id="IPR007484">
    <property type="entry name" value="Peptidase_M28"/>
</dbReference>
<dbReference type="CDD" id="cd02130">
    <property type="entry name" value="PA_ScAPY_like"/>
    <property type="match status" value="1"/>
</dbReference>
<dbReference type="InterPro" id="IPR046450">
    <property type="entry name" value="PA_dom_sf"/>
</dbReference>
<dbReference type="GO" id="GO:0006508">
    <property type="term" value="P:proteolysis"/>
    <property type="evidence" value="ECO:0007669"/>
    <property type="project" value="UniProtKB-KW"/>
</dbReference>
<reference evidence="10" key="1">
    <citation type="submission" date="2016-03" db="EMBL/GenBank/DDBJ databases">
        <authorList>
            <person name="Devillers H."/>
        </authorList>
    </citation>
    <scope>NUCLEOTIDE SEQUENCE [LARGE SCALE GENOMIC DNA]</scope>
</reference>
<evidence type="ECO:0000313" key="10">
    <source>
        <dbReference type="Proteomes" id="UP000191024"/>
    </source>
</evidence>
<sequence>MRTSAVLAGLAAGANAFVLPGQYSFQIFPVEALDAGASLWPHLPYFLKHPVDPIKFQDDVQLDELNSTAWDLFDVAGTSNSSYGHPTRVIGSPGHWNTLKYIYKQFDELRDYYDVYSQTFKALSGEVLSYNLSFQNGSQVPTAEAFSLSPPVEPFTGPLVEIPNLGCSERDFEAVTVPKNAIALIERGECPFGKKSKLAGKFGFKAVVVFDNDPHSEKGVTGTLSKPTKHTVSTIGVSYTVGQRLIADILLHKLINKPFQLEFYMDSYVKEIKTQNIIADTKHGDPENIVALGAHTDSVAAGPGINDDGSGTISLLTVAKHLSKYKINNKVRFAFWSAEEEGLLGSTYYVEQLSPEENSKIRLFMDYDMMASPNYQYQVYDANNKVNPNGSEELKNLYIDYYKSHNLSYTMIPFDGRSDYVAFIENGIPGGGIATGAEGLNTDNGKVLDHCYHERCDDVSNIAWDAFLVNTKLIAYSVATFAHSLEDFPARTNSTLSMTGSTQNSNFDYRGPQLVL</sequence>
<dbReference type="Pfam" id="PF02225">
    <property type="entry name" value="PA"/>
    <property type="match status" value="1"/>
</dbReference>
<dbReference type="STRING" id="1230905.A0A1G4KI61"/>
<evidence type="ECO:0000256" key="6">
    <source>
        <dbReference type="RuleBase" id="RU361240"/>
    </source>
</evidence>
<dbReference type="Pfam" id="PF04389">
    <property type="entry name" value="Peptidase_M28"/>
    <property type="match status" value="1"/>
</dbReference>
<dbReference type="InterPro" id="IPR003137">
    <property type="entry name" value="PA_domain"/>
</dbReference>
<evidence type="ECO:0000259" key="8">
    <source>
        <dbReference type="Pfam" id="PF04389"/>
    </source>
</evidence>
<dbReference type="GO" id="GO:0046872">
    <property type="term" value="F:metal ion binding"/>
    <property type="evidence" value="ECO:0007669"/>
    <property type="project" value="UniProtKB-KW"/>
</dbReference>